<evidence type="ECO:0000256" key="1">
    <source>
        <dbReference type="SAM" id="MobiDB-lite"/>
    </source>
</evidence>
<feature type="compositionally biased region" description="Basic and acidic residues" evidence="1">
    <location>
        <begin position="93"/>
        <end position="113"/>
    </location>
</feature>
<feature type="region of interest" description="Disordered" evidence="1">
    <location>
        <begin position="459"/>
        <end position="517"/>
    </location>
</feature>
<keyword evidence="3" id="KW-1185">Reference proteome</keyword>
<feature type="compositionally biased region" description="Polar residues" evidence="1">
    <location>
        <begin position="470"/>
        <end position="483"/>
    </location>
</feature>
<dbReference type="Proteomes" id="UP001208570">
    <property type="component" value="Unassembled WGS sequence"/>
</dbReference>
<evidence type="ECO:0000313" key="3">
    <source>
        <dbReference type="Proteomes" id="UP001208570"/>
    </source>
</evidence>
<dbReference type="AlphaFoldDB" id="A0AAD9N599"/>
<comment type="caution">
    <text evidence="2">The sequence shown here is derived from an EMBL/GenBank/DDBJ whole genome shotgun (WGS) entry which is preliminary data.</text>
</comment>
<proteinExistence type="predicted"/>
<feature type="region of interest" description="Disordered" evidence="1">
    <location>
        <begin position="80"/>
        <end position="113"/>
    </location>
</feature>
<sequence>MEDNCSSLPIYGRNLIGDRRTNTDHVTAVLESSSTELAETHAESGSLTSSRCPLVSVVTRPYRVMFALVNLPESSVVRTRASRCGRSQSESPRIQKREPRREGAKTEEKAYIRGRYDPEEEMIGVGVRASRQMTARRQRYRKSYSTENKSYFNPFGRMFIKQQDRDAFADWLEDRPTYSDISADVVALPEVDCSERWPGANPERPSVAEARYSSPSRDRGQTNAIQADGRRVPGVKEGLYKKPRHLYEEAISRTEPTATPGSPNRPLVRRAFSSGNMEGRNSKSKLPMKTSDVNANTDDVAVSPPPNSNPFSGRQTTIGGGQHRRANSWRVRRANNGYSTSLDLSGPSQPASFDIVGQTAESRFPWQHDVGVQCSIMRWVPRRTASVEIPDHCTTPRPDRARDAWREATNATDPSRLFTQYFCDMGYNVPLLSGCYDDEVIGRRRNALSELSHVTNRYQPGEGRERLGSDNATNWNTTTTSLRSRPRVRRTDSAPVAVTPSSEELPEFGELPGDTLPSPDLGGRTDTLHSPRISPVPWLAQDVPDLVVTSLHGEYGKYESRSDGHYTPVVISLGLKLMEADRERGGGRVRGAFSDGSDWPVMSAGVLGVRVDGSSVPGDDGGASVVLGAMSVNDVGA</sequence>
<dbReference type="EMBL" id="JAODUP010000188">
    <property type="protein sequence ID" value="KAK2157582.1"/>
    <property type="molecule type" value="Genomic_DNA"/>
</dbReference>
<feature type="region of interest" description="Disordered" evidence="1">
    <location>
        <begin position="195"/>
        <end position="327"/>
    </location>
</feature>
<name>A0AAD9N599_9ANNE</name>
<gene>
    <name evidence="2" type="ORF">LSH36_188g02004</name>
</gene>
<organism evidence="2 3">
    <name type="scientific">Paralvinella palmiformis</name>
    <dbReference type="NCBI Taxonomy" id="53620"/>
    <lineage>
        <taxon>Eukaryota</taxon>
        <taxon>Metazoa</taxon>
        <taxon>Spiralia</taxon>
        <taxon>Lophotrochozoa</taxon>
        <taxon>Annelida</taxon>
        <taxon>Polychaeta</taxon>
        <taxon>Sedentaria</taxon>
        <taxon>Canalipalpata</taxon>
        <taxon>Terebellida</taxon>
        <taxon>Terebelliformia</taxon>
        <taxon>Alvinellidae</taxon>
        <taxon>Paralvinella</taxon>
    </lineage>
</organism>
<evidence type="ECO:0000313" key="2">
    <source>
        <dbReference type="EMBL" id="KAK2157582.1"/>
    </source>
</evidence>
<protein>
    <submittedName>
        <fullName evidence="2">Uncharacterized protein</fullName>
    </submittedName>
</protein>
<accession>A0AAD9N599</accession>
<reference evidence="2" key="1">
    <citation type="journal article" date="2023" name="Mol. Biol. Evol.">
        <title>Third-Generation Sequencing Reveals the Adaptive Role of the Epigenome in Three Deep-Sea Polychaetes.</title>
        <authorList>
            <person name="Perez M."/>
            <person name="Aroh O."/>
            <person name="Sun Y."/>
            <person name="Lan Y."/>
            <person name="Juniper S.K."/>
            <person name="Young C.R."/>
            <person name="Angers B."/>
            <person name="Qian P.Y."/>
        </authorList>
    </citation>
    <scope>NUCLEOTIDE SEQUENCE</scope>
    <source>
        <strain evidence="2">P08H-3</strain>
    </source>
</reference>